<evidence type="ECO:0000256" key="3">
    <source>
        <dbReference type="ARBA" id="ARBA00023125"/>
    </source>
</evidence>
<dbReference type="AlphaFoldDB" id="A0A8J6PEC3"/>
<evidence type="ECO:0000313" key="7">
    <source>
        <dbReference type="EMBL" id="MBD0413179.1"/>
    </source>
</evidence>
<evidence type="ECO:0000313" key="8">
    <source>
        <dbReference type="Proteomes" id="UP000643405"/>
    </source>
</evidence>
<dbReference type="PANTHER" id="PTHR30537:SF5">
    <property type="entry name" value="HTH-TYPE TRANSCRIPTIONAL ACTIVATOR TTDR-RELATED"/>
    <property type="match status" value="1"/>
</dbReference>
<comment type="similarity">
    <text evidence="1">Belongs to the LysR transcriptional regulatory family.</text>
</comment>
<dbReference type="InterPro" id="IPR036388">
    <property type="entry name" value="WH-like_DNA-bd_sf"/>
</dbReference>
<evidence type="ECO:0000256" key="5">
    <source>
        <dbReference type="SAM" id="SignalP"/>
    </source>
</evidence>
<dbReference type="SUPFAM" id="SSF53850">
    <property type="entry name" value="Periplasmic binding protein-like II"/>
    <property type="match status" value="1"/>
</dbReference>
<dbReference type="InterPro" id="IPR000847">
    <property type="entry name" value="LysR_HTH_N"/>
</dbReference>
<evidence type="ECO:0000256" key="1">
    <source>
        <dbReference type="ARBA" id="ARBA00009437"/>
    </source>
</evidence>
<dbReference type="Proteomes" id="UP000643405">
    <property type="component" value="Unassembled WGS sequence"/>
</dbReference>
<feature type="chain" id="PRO_5035277384" evidence="5">
    <location>
        <begin position="22"/>
        <end position="290"/>
    </location>
</feature>
<evidence type="ECO:0000256" key="4">
    <source>
        <dbReference type="ARBA" id="ARBA00023163"/>
    </source>
</evidence>
<name>A0A8J6PEC3_9HYPH</name>
<dbReference type="FunFam" id="1.10.10.10:FF:000001">
    <property type="entry name" value="LysR family transcriptional regulator"/>
    <property type="match status" value="1"/>
</dbReference>
<dbReference type="InterPro" id="IPR036390">
    <property type="entry name" value="WH_DNA-bd_sf"/>
</dbReference>
<dbReference type="InterPro" id="IPR058163">
    <property type="entry name" value="LysR-type_TF_proteobact-type"/>
</dbReference>
<accession>A0A8J6PEC3</accession>
<feature type="domain" description="HTH lysR-type" evidence="6">
    <location>
        <begin position="12"/>
        <end position="69"/>
    </location>
</feature>
<keyword evidence="2" id="KW-0805">Transcription regulation</keyword>
<comment type="caution">
    <text evidence="7">The sequence shown here is derived from an EMBL/GenBank/DDBJ whole genome shotgun (WGS) entry which is preliminary data.</text>
</comment>
<dbReference type="PROSITE" id="PS50931">
    <property type="entry name" value="HTH_LYSR"/>
    <property type="match status" value="1"/>
</dbReference>
<dbReference type="SUPFAM" id="SSF46785">
    <property type="entry name" value="Winged helix' DNA-binding domain"/>
    <property type="match status" value="1"/>
</dbReference>
<dbReference type="Pfam" id="PF03466">
    <property type="entry name" value="LysR_substrate"/>
    <property type="match status" value="1"/>
</dbReference>
<feature type="signal peptide" evidence="5">
    <location>
        <begin position="1"/>
        <end position="21"/>
    </location>
</feature>
<dbReference type="InterPro" id="IPR005119">
    <property type="entry name" value="LysR_subst-bd"/>
</dbReference>
<dbReference type="PRINTS" id="PR00039">
    <property type="entry name" value="HTHLYSR"/>
</dbReference>
<dbReference type="EMBL" id="JACVVX010000001">
    <property type="protein sequence ID" value="MBD0413179.1"/>
    <property type="molecule type" value="Genomic_DNA"/>
</dbReference>
<reference evidence="7" key="1">
    <citation type="submission" date="2020-09" db="EMBL/GenBank/DDBJ databases">
        <title>Genome seq and assembly of Tianweitania sp.</title>
        <authorList>
            <person name="Chhetri G."/>
        </authorList>
    </citation>
    <scope>NUCLEOTIDE SEQUENCE</scope>
    <source>
        <strain evidence="7">Rool2</strain>
    </source>
</reference>
<dbReference type="PANTHER" id="PTHR30537">
    <property type="entry name" value="HTH-TYPE TRANSCRIPTIONAL REGULATOR"/>
    <property type="match status" value="1"/>
</dbReference>
<proteinExistence type="inferred from homology"/>
<evidence type="ECO:0000259" key="6">
    <source>
        <dbReference type="PROSITE" id="PS50931"/>
    </source>
</evidence>
<dbReference type="Gene3D" id="1.10.10.10">
    <property type="entry name" value="Winged helix-like DNA-binding domain superfamily/Winged helix DNA-binding domain"/>
    <property type="match status" value="1"/>
</dbReference>
<organism evidence="7 8">
    <name type="scientific">Oryzicola mucosus</name>
    <dbReference type="NCBI Taxonomy" id="2767425"/>
    <lineage>
        <taxon>Bacteria</taxon>
        <taxon>Pseudomonadati</taxon>
        <taxon>Pseudomonadota</taxon>
        <taxon>Alphaproteobacteria</taxon>
        <taxon>Hyphomicrobiales</taxon>
        <taxon>Phyllobacteriaceae</taxon>
        <taxon>Oryzicola</taxon>
    </lineage>
</organism>
<dbReference type="Pfam" id="PF00126">
    <property type="entry name" value="HTH_1"/>
    <property type="match status" value="1"/>
</dbReference>
<keyword evidence="8" id="KW-1185">Reference proteome</keyword>
<keyword evidence="3" id="KW-0238">DNA-binding</keyword>
<sequence>MKKTHAVFSQLPHLRALPAFAAAARFGSLTDAARQLNVTPGAVSRQVKTLEDSLGVALFVRSHNAIVLTEAGTRFLSYVNSSLAMLDEGARTLAPQSSKLVINAPITFVRRWLIPRLPSFSELHTDIALRSLSLGASEKSDVSIIYRRTDAPSQTDDIVLRDTTVAVCAPRLLTMIGRDPSSESILSLPLLLDTEDAWSWHRWSAAAGIQFQPRHGTISLDTDEASIDACLSGLGVAQASPEFVESELRSGQLVMLKPNIMANVGVYFLQRAPTSPLGVSFRAWLETARF</sequence>
<evidence type="ECO:0000256" key="2">
    <source>
        <dbReference type="ARBA" id="ARBA00023015"/>
    </source>
</evidence>
<dbReference type="Gene3D" id="3.40.190.10">
    <property type="entry name" value="Periplasmic binding protein-like II"/>
    <property type="match status" value="2"/>
</dbReference>
<dbReference type="GO" id="GO:0003700">
    <property type="term" value="F:DNA-binding transcription factor activity"/>
    <property type="evidence" value="ECO:0007669"/>
    <property type="project" value="InterPro"/>
</dbReference>
<keyword evidence="5" id="KW-0732">Signal</keyword>
<dbReference type="GO" id="GO:0003677">
    <property type="term" value="F:DNA binding"/>
    <property type="evidence" value="ECO:0007669"/>
    <property type="project" value="UniProtKB-KW"/>
</dbReference>
<keyword evidence="4" id="KW-0804">Transcription</keyword>
<protein>
    <submittedName>
        <fullName evidence="7">LysR family transcriptional regulator</fullName>
    </submittedName>
</protein>
<gene>
    <name evidence="7" type="ORF">ICI42_00730</name>
</gene>